<evidence type="ECO:0000313" key="7">
    <source>
        <dbReference type="EMBL" id="KIM98432.1"/>
    </source>
</evidence>
<dbReference type="PRINTS" id="PR00755">
    <property type="entry name" value="AFLATOXINBRP"/>
</dbReference>
<dbReference type="OrthoDB" id="3557599at2759"/>
<organism evidence="7 8">
    <name type="scientific">Oidiodendron maius (strain Zn)</name>
    <dbReference type="NCBI Taxonomy" id="913774"/>
    <lineage>
        <taxon>Eukaryota</taxon>
        <taxon>Fungi</taxon>
        <taxon>Dikarya</taxon>
        <taxon>Ascomycota</taxon>
        <taxon>Pezizomycotina</taxon>
        <taxon>Leotiomycetes</taxon>
        <taxon>Leotiomycetes incertae sedis</taxon>
        <taxon>Myxotrichaceae</taxon>
        <taxon>Oidiodendron</taxon>
    </lineage>
</organism>
<feature type="domain" description="Zn(2)-C6 fungal-type" evidence="6">
    <location>
        <begin position="59"/>
        <end position="89"/>
    </location>
</feature>
<dbReference type="InterPro" id="IPR036864">
    <property type="entry name" value="Zn2-C6_fun-type_DNA-bd_sf"/>
</dbReference>
<accession>A0A0C3D923</accession>
<dbReference type="CDD" id="cd12148">
    <property type="entry name" value="fungal_TF_MHR"/>
    <property type="match status" value="1"/>
</dbReference>
<dbReference type="GO" id="GO:0000981">
    <property type="term" value="F:DNA-binding transcription factor activity, RNA polymerase II-specific"/>
    <property type="evidence" value="ECO:0007669"/>
    <property type="project" value="InterPro"/>
</dbReference>
<keyword evidence="2" id="KW-0862">Zinc</keyword>
<dbReference type="InterPro" id="IPR007219">
    <property type="entry name" value="XnlR_reg_dom"/>
</dbReference>
<dbReference type="SUPFAM" id="SSF57701">
    <property type="entry name" value="Zn2/Cys6 DNA-binding domain"/>
    <property type="match status" value="1"/>
</dbReference>
<dbReference type="Proteomes" id="UP000054321">
    <property type="component" value="Unassembled WGS sequence"/>
</dbReference>
<dbReference type="Pfam" id="PF04082">
    <property type="entry name" value="Fungal_trans"/>
    <property type="match status" value="1"/>
</dbReference>
<dbReference type="SMART" id="SM00066">
    <property type="entry name" value="GAL4"/>
    <property type="match status" value="1"/>
</dbReference>
<dbReference type="AlphaFoldDB" id="A0A0C3D923"/>
<keyword evidence="4" id="KW-0804">Transcription</keyword>
<dbReference type="Pfam" id="PF00172">
    <property type="entry name" value="Zn_clus"/>
    <property type="match status" value="1"/>
</dbReference>
<dbReference type="HOGENOM" id="CLU_009184_0_0_1"/>
<dbReference type="InterPro" id="IPR001138">
    <property type="entry name" value="Zn2Cys6_DnaBD"/>
</dbReference>
<sequence length="842" mass="94904">MAEHEATTLVTDPSLEFVKVSLLNLFPAIRSQFIPRDVLSRHMIVHDECRKPLKPRRKACVPCFKSKIRCFAERPSCSSCAKRNLPCVYEKNSAARPSRVASTVSRTTEQHANSIQLGVNETPKGSLSHSRLLPLATGEVEADAGILESFLNTSGDLSGTQSQVEGLDPGADVAHLCNDDFLGAFNGNFDGTDFNSNLGWIFEPSMYSNFNNYSEPSVTLNPMDLPGNPIPRPRASQIEHLHDEQLPNGEGNSEKDASIAALSISHLQEGCSSDDPWPMEWHATAPSTVRNIVLPSLGDDMQDPNSRLRYFPTTSVTFATHLALQEYLQIPSRRSPWQPISLPNFPSKERLDYCIDMYFAHFHPVFSIIHKSTFDPAKDLIVTLAMVSIGACYTEFPQAQSFANGLSELCRRLLVFMAEYDRRFVRTEAYLTAQLLQGMHGYCCGNERLFELSESCRSLLVHHAKCMGLFRYEDSQTHQEEASIDDQWNDWISKEQLRRLGWAVYEYDSSVAYLHNSRPYLSTGDINLSMPCSSDLWEAESAYSWATLRPWTNSYPAAVQLRALIKILLNGTSQLLDQIRDEKHRLLIIVTLVRSLWTVKDMKSSPICDVAGTSFENGKRRILQVIDCFIQSPTKMSKELTRVEMTRLVYRVRLAHIAHLYGAGDLMNWLYPFLRKDVAAENARLRMFQWASEDPMRAREVTYHCAQILALVRQYPSNDPNEAFIVFHAGVVLSLMARLLPVSRSFDKGSTIRIDHLGPADDPVASSQRTWVRDGGDAIINLHGVPSLCSSVGRKQVLDQTAELLKRRDVWGIARNFTKIVLIQRDEDLERVGKGDAARVIQ</sequence>
<keyword evidence="8" id="KW-1185">Reference proteome</keyword>
<dbReference type="GO" id="GO:0003677">
    <property type="term" value="F:DNA binding"/>
    <property type="evidence" value="ECO:0007669"/>
    <property type="project" value="InterPro"/>
</dbReference>
<dbReference type="InParanoid" id="A0A0C3D923"/>
<dbReference type="GO" id="GO:0006351">
    <property type="term" value="P:DNA-templated transcription"/>
    <property type="evidence" value="ECO:0007669"/>
    <property type="project" value="InterPro"/>
</dbReference>
<dbReference type="STRING" id="913774.A0A0C3D923"/>
<protein>
    <recommendedName>
        <fullName evidence="6">Zn(2)-C6 fungal-type domain-containing protein</fullName>
    </recommendedName>
</protein>
<dbReference type="CDD" id="cd00067">
    <property type="entry name" value="GAL4"/>
    <property type="match status" value="1"/>
</dbReference>
<evidence type="ECO:0000256" key="4">
    <source>
        <dbReference type="ARBA" id="ARBA00023163"/>
    </source>
</evidence>
<dbReference type="EMBL" id="KN832880">
    <property type="protein sequence ID" value="KIM98432.1"/>
    <property type="molecule type" value="Genomic_DNA"/>
</dbReference>
<dbReference type="PANTHER" id="PTHR47660">
    <property type="entry name" value="TRANSCRIPTION FACTOR WITH C2H2 AND ZN(2)-CYS(6) DNA BINDING DOMAIN (EUROFUNG)-RELATED-RELATED"/>
    <property type="match status" value="1"/>
</dbReference>
<proteinExistence type="predicted"/>
<dbReference type="PROSITE" id="PS50048">
    <property type="entry name" value="ZN2_CY6_FUNGAL_2"/>
    <property type="match status" value="1"/>
</dbReference>
<evidence type="ECO:0000313" key="8">
    <source>
        <dbReference type="Proteomes" id="UP000054321"/>
    </source>
</evidence>
<dbReference type="GO" id="GO:0008270">
    <property type="term" value="F:zinc ion binding"/>
    <property type="evidence" value="ECO:0007669"/>
    <property type="project" value="InterPro"/>
</dbReference>
<evidence type="ECO:0000256" key="2">
    <source>
        <dbReference type="ARBA" id="ARBA00022833"/>
    </source>
</evidence>
<gene>
    <name evidence="7" type="ORF">OIDMADRAFT_181813</name>
</gene>
<name>A0A0C3D923_OIDMZ</name>
<evidence type="ECO:0000256" key="3">
    <source>
        <dbReference type="ARBA" id="ARBA00023015"/>
    </source>
</evidence>
<keyword evidence="3" id="KW-0805">Transcription regulation</keyword>
<evidence type="ECO:0000256" key="5">
    <source>
        <dbReference type="ARBA" id="ARBA00023242"/>
    </source>
</evidence>
<keyword evidence="5" id="KW-0539">Nucleus</keyword>
<keyword evidence="1" id="KW-0479">Metal-binding</keyword>
<reference evidence="7 8" key="1">
    <citation type="submission" date="2014-04" db="EMBL/GenBank/DDBJ databases">
        <authorList>
            <consortium name="DOE Joint Genome Institute"/>
            <person name="Kuo A."/>
            <person name="Martino E."/>
            <person name="Perotto S."/>
            <person name="Kohler A."/>
            <person name="Nagy L.G."/>
            <person name="Floudas D."/>
            <person name="Copeland A."/>
            <person name="Barry K.W."/>
            <person name="Cichocki N."/>
            <person name="Veneault-Fourrey C."/>
            <person name="LaButti K."/>
            <person name="Lindquist E.A."/>
            <person name="Lipzen A."/>
            <person name="Lundell T."/>
            <person name="Morin E."/>
            <person name="Murat C."/>
            <person name="Sun H."/>
            <person name="Tunlid A."/>
            <person name="Henrissat B."/>
            <person name="Grigoriev I.V."/>
            <person name="Hibbett D.S."/>
            <person name="Martin F."/>
            <person name="Nordberg H.P."/>
            <person name="Cantor M.N."/>
            <person name="Hua S.X."/>
        </authorList>
    </citation>
    <scope>NUCLEOTIDE SEQUENCE [LARGE SCALE GENOMIC DNA]</scope>
    <source>
        <strain evidence="7 8">Zn</strain>
    </source>
</reference>
<reference evidence="8" key="2">
    <citation type="submission" date="2015-01" db="EMBL/GenBank/DDBJ databases">
        <title>Evolutionary Origins and Diversification of the Mycorrhizal Mutualists.</title>
        <authorList>
            <consortium name="DOE Joint Genome Institute"/>
            <consortium name="Mycorrhizal Genomics Consortium"/>
            <person name="Kohler A."/>
            <person name="Kuo A."/>
            <person name="Nagy L.G."/>
            <person name="Floudas D."/>
            <person name="Copeland A."/>
            <person name="Barry K.W."/>
            <person name="Cichocki N."/>
            <person name="Veneault-Fourrey C."/>
            <person name="LaButti K."/>
            <person name="Lindquist E.A."/>
            <person name="Lipzen A."/>
            <person name="Lundell T."/>
            <person name="Morin E."/>
            <person name="Murat C."/>
            <person name="Riley R."/>
            <person name="Ohm R."/>
            <person name="Sun H."/>
            <person name="Tunlid A."/>
            <person name="Henrissat B."/>
            <person name="Grigoriev I.V."/>
            <person name="Hibbett D.S."/>
            <person name="Martin F."/>
        </authorList>
    </citation>
    <scope>NUCLEOTIDE SEQUENCE [LARGE SCALE GENOMIC DNA]</scope>
    <source>
        <strain evidence="8">Zn</strain>
    </source>
</reference>
<dbReference type="PANTHER" id="PTHR47660:SF2">
    <property type="entry name" value="TRANSCRIPTION FACTOR WITH C2H2 AND ZN(2)-CYS(6) DNA BINDING DOMAIN (EUROFUNG)"/>
    <property type="match status" value="1"/>
</dbReference>
<evidence type="ECO:0000256" key="1">
    <source>
        <dbReference type="ARBA" id="ARBA00022723"/>
    </source>
</evidence>
<evidence type="ECO:0000259" key="6">
    <source>
        <dbReference type="PROSITE" id="PS50048"/>
    </source>
</evidence>
<dbReference type="Gene3D" id="4.10.240.10">
    <property type="entry name" value="Zn(2)-C6 fungal-type DNA-binding domain"/>
    <property type="match status" value="1"/>
</dbReference>